<organism evidence="8 9">
    <name type="scientific">Strigamia maritima</name>
    <name type="common">European centipede</name>
    <name type="synonym">Geophilus maritimus</name>
    <dbReference type="NCBI Taxonomy" id="126957"/>
    <lineage>
        <taxon>Eukaryota</taxon>
        <taxon>Metazoa</taxon>
        <taxon>Ecdysozoa</taxon>
        <taxon>Arthropoda</taxon>
        <taxon>Myriapoda</taxon>
        <taxon>Chilopoda</taxon>
        <taxon>Pleurostigmophora</taxon>
        <taxon>Geophilomorpha</taxon>
        <taxon>Linotaeniidae</taxon>
        <taxon>Strigamia</taxon>
    </lineage>
</organism>
<evidence type="ECO:0000256" key="4">
    <source>
        <dbReference type="PROSITE-ProRule" id="PRU00302"/>
    </source>
</evidence>
<evidence type="ECO:0000313" key="9">
    <source>
        <dbReference type="Proteomes" id="UP000014500"/>
    </source>
</evidence>
<dbReference type="InterPro" id="IPR012674">
    <property type="entry name" value="Calycin"/>
</dbReference>
<dbReference type="InterPro" id="IPR013151">
    <property type="entry name" value="Immunoglobulin_dom"/>
</dbReference>
<dbReference type="InterPro" id="IPR051277">
    <property type="entry name" value="SEZ6_CSMD_C4BPB_Regulators"/>
</dbReference>
<dbReference type="CDD" id="cd00033">
    <property type="entry name" value="CCP"/>
    <property type="match status" value="1"/>
</dbReference>
<evidence type="ECO:0000313" key="8">
    <source>
        <dbReference type="EnsemblMetazoa" id="SMAR000215-PA"/>
    </source>
</evidence>
<sequence>MFVLIFASLIACCFASLPVLDFKDGSCPTFNPSANFTPTEICGKWFVISNSEAGPPQENCCKCGEITYKEESDNKIGSEHNGDFKDTHMTVTFYHQDDYLVVYGCIPKDGKHADVALVLNKSKTAPMSASIKEILHTTGITQFHDFPNQFSFYIVLCASCTEGFSIDSPAEDESTESVSVWTGQNMTLSCDENEKHLAQFHRLWRKGPALISASTVIIILDHRFRIVNEHVLTLNNVTRLDEGEYSCEIIADPPVKKKYSVTVVEVICGDPDPISNGFMDPNPGTVETFRYGDEIIYSCQDGYILIGKSVRQCLHPETGWDGDSPKCEIKEVAEVNVRMSKLENKLQTQT</sequence>
<keyword evidence="4" id="KW-0768">Sushi</keyword>
<keyword evidence="1 5" id="KW-0732">Signal</keyword>
<dbReference type="InterPro" id="IPR013783">
    <property type="entry name" value="Ig-like_fold"/>
</dbReference>
<dbReference type="SMART" id="SM00409">
    <property type="entry name" value="IG"/>
    <property type="match status" value="1"/>
</dbReference>
<dbReference type="InterPro" id="IPR035976">
    <property type="entry name" value="Sushi/SCR/CCP_sf"/>
</dbReference>
<accession>T1IHA5</accession>
<evidence type="ECO:0000256" key="1">
    <source>
        <dbReference type="ARBA" id="ARBA00022729"/>
    </source>
</evidence>
<evidence type="ECO:0000259" key="7">
    <source>
        <dbReference type="PROSITE" id="PS50923"/>
    </source>
</evidence>
<feature type="signal peptide" evidence="5">
    <location>
        <begin position="1"/>
        <end position="15"/>
    </location>
</feature>
<reference evidence="8" key="2">
    <citation type="submission" date="2015-02" db="UniProtKB">
        <authorList>
            <consortium name="EnsemblMetazoa"/>
        </authorList>
    </citation>
    <scope>IDENTIFICATION</scope>
</reference>
<feature type="chain" id="PRO_5012633092" description="Sushi domain-containing protein" evidence="5">
    <location>
        <begin position="16"/>
        <end position="350"/>
    </location>
</feature>
<dbReference type="InterPro" id="IPR003599">
    <property type="entry name" value="Ig_sub"/>
</dbReference>
<dbReference type="Pfam" id="PF00047">
    <property type="entry name" value="ig"/>
    <property type="match status" value="1"/>
</dbReference>
<dbReference type="PANTHER" id="PTHR45656">
    <property type="entry name" value="PROTEIN CBR-CLEC-78"/>
    <property type="match status" value="1"/>
</dbReference>
<feature type="domain" description="Ig-like" evidence="6">
    <location>
        <begin position="169"/>
        <end position="262"/>
    </location>
</feature>
<protein>
    <recommendedName>
        <fullName evidence="10">Sushi domain-containing protein</fullName>
    </recommendedName>
</protein>
<dbReference type="InterPro" id="IPR036179">
    <property type="entry name" value="Ig-like_dom_sf"/>
</dbReference>
<dbReference type="PhylomeDB" id="T1IHA5"/>
<dbReference type="PROSITE" id="PS50835">
    <property type="entry name" value="IG_LIKE"/>
    <property type="match status" value="1"/>
</dbReference>
<name>T1IHA5_STRMM</name>
<dbReference type="AlphaFoldDB" id="T1IHA5"/>
<dbReference type="InterPro" id="IPR007110">
    <property type="entry name" value="Ig-like_dom"/>
</dbReference>
<keyword evidence="9" id="KW-1185">Reference proteome</keyword>
<evidence type="ECO:0000256" key="5">
    <source>
        <dbReference type="SAM" id="SignalP"/>
    </source>
</evidence>
<feature type="domain" description="Sushi" evidence="7">
    <location>
        <begin position="266"/>
        <end position="329"/>
    </location>
</feature>
<dbReference type="PROSITE" id="PS50923">
    <property type="entry name" value="SUSHI"/>
    <property type="match status" value="1"/>
</dbReference>
<dbReference type="EMBL" id="JH429822">
    <property type="status" value="NOT_ANNOTATED_CDS"/>
    <property type="molecule type" value="Genomic_DNA"/>
</dbReference>
<dbReference type="Proteomes" id="UP000014500">
    <property type="component" value="Unassembled WGS sequence"/>
</dbReference>
<dbReference type="Gene3D" id="2.60.40.10">
    <property type="entry name" value="Immunoglobulins"/>
    <property type="match status" value="1"/>
</dbReference>
<proteinExistence type="predicted"/>
<dbReference type="Pfam" id="PF00084">
    <property type="entry name" value="Sushi"/>
    <property type="match status" value="1"/>
</dbReference>
<evidence type="ECO:0000256" key="2">
    <source>
        <dbReference type="ARBA" id="ARBA00022737"/>
    </source>
</evidence>
<comment type="caution">
    <text evidence="4">Lacks conserved residue(s) required for the propagation of feature annotation.</text>
</comment>
<keyword evidence="3" id="KW-1015">Disulfide bond</keyword>
<dbReference type="SUPFAM" id="SSF48726">
    <property type="entry name" value="Immunoglobulin"/>
    <property type="match status" value="1"/>
</dbReference>
<evidence type="ECO:0000256" key="3">
    <source>
        <dbReference type="ARBA" id="ARBA00023157"/>
    </source>
</evidence>
<dbReference type="Gene3D" id="2.10.70.10">
    <property type="entry name" value="Complement Module, domain 1"/>
    <property type="match status" value="1"/>
</dbReference>
<dbReference type="SUPFAM" id="SSF50814">
    <property type="entry name" value="Lipocalins"/>
    <property type="match status" value="1"/>
</dbReference>
<dbReference type="InterPro" id="IPR000436">
    <property type="entry name" value="Sushi_SCR_CCP_dom"/>
</dbReference>
<evidence type="ECO:0000259" key="6">
    <source>
        <dbReference type="PROSITE" id="PS50835"/>
    </source>
</evidence>
<dbReference type="EnsemblMetazoa" id="SMAR000215-RA">
    <property type="protein sequence ID" value="SMAR000215-PA"/>
    <property type="gene ID" value="SMAR000215"/>
</dbReference>
<dbReference type="SUPFAM" id="SSF57535">
    <property type="entry name" value="Complement control module/SCR domain"/>
    <property type="match status" value="1"/>
</dbReference>
<reference evidence="9" key="1">
    <citation type="submission" date="2011-05" db="EMBL/GenBank/DDBJ databases">
        <authorList>
            <person name="Richards S.R."/>
            <person name="Qu J."/>
            <person name="Jiang H."/>
            <person name="Jhangiani S.N."/>
            <person name="Agravi P."/>
            <person name="Goodspeed R."/>
            <person name="Gross S."/>
            <person name="Mandapat C."/>
            <person name="Jackson L."/>
            <person name="Mathew T."/>
            <person name="Pu L."/>
            <person name="Thornton R."/>
            <person name="Saada N."/>
            <person name="Wilczek-Boney K.B."/>
            <person name="Lee S."/>
            <person name="Kovar C."/>
            <person name="Wu Y."/>
            <person name="Scherer S.E."/>
            <person name="Worley K.C."/>
            <person name="Muzny D.M."/>
            <person name="Gibbs R."/>
        </authorList>
    </citation>
    <scope>NUCLEOTIDE SEQUENCE</scope>
    <source>
        <strain evidence="9">Brora</strain>
    </source>
</reference>
<dbReference type="PANTHER" id="PTHR45656:SF4">
    <property type="entry name" value="PROTEIN CBR-CLEC-78"/>
    <property type="match status" value="1"/>
</dbReference>
<dbReference type="HOGENOM" id="CLU_793025_0_0_1"/>
<dbReference type="STRING" id="126957.T1IHA5"/>
<evidence type="ECO:0008006" key="10">
    <source>
        <dbReference type="Google" id="ProtNLM"/>
    </source>
</evidence>
<keyword evidence="2" id="KW-0677">Repeat</keyword>
<dbReference type="Gene3D" id="2.40.128.20">
    <property type="match status" value="1"/>
</dbReference>
<dbReference type="SMART" id="SM00032">
    <property type="entry name" value="CCP"/>
    <property type="match status" value="1"/>
</dbReference>